<dbReference type="KEGG" id="zpl:ZBT109_0477"/>
<sequence>MMAPAAVGRRRDIVLARLPFFRREQTQAQRMHAAGQFIFQQGMNGALAINQLLTVKGAADHHHAKMGFGIGRHMVHVAFVLYLQPCGSQCLKFLFDLLLNAHVHALELCHSSMPCGA</sequence>
<dbReference type="EMBL" id="AP018933">
    <property type="protein sequence ID" value="BBG29265.1"/>
    <property type="molecule type" value="Genomic_DNA"/>
</dbReference>
<dbReference type="Proteomes" id="UP000267342">
    <property type="component" value="Chromosome"/>
</dbReference>
<evidence type="ECO:0000313" key="1">
    <source>
        <dbReference type="EMBL" id="BBG29265.1"/>
    </source>
</evidence>
<proteinExistence type="predicted"/>
<reference evidence="1 2" key="1">
    <citation type="submission" date="2018-09" db="EMBL/GenBank/DDBJ databases">
        <title>Zymobacter palmae IAM14233 (=T109) whole genome analysis.</title>
        <authorList>
            <person name="Yanase H."/>
        </authorList>
    </citation>
    <scope>NUCLEOTIDE SEQUENCE [LARGE SCALE GENOMIC DNA]</scope>
    <source>
        <strain evidence="1 2">IAM14233</strain>
    </source>
</reference>
<name>A0A348HCB3_9GAMM</name>
<protein>
    <submittedName>
        <fullName evidence="1">Uracil DNA glycosylase</fullName>
    </submittedName>
</protein>
<keyword evidence="2" id="KW-1185">Reference proteome</keyword>
<dbReference type="AlphaFoldDB" id="A0A348HCB3"/>
<accession>A0A348HCB3</accession>
<gene>
    <name evidence="1" type="ORF">ZBT109_0477</name>
</gene>
<organism evidence="1 2">
    <name type="scientific">Zymobacter palmae</name>
    <dbReference type="NCBI Taxonomy" id="33074"/>
    <lineage>
        <taxon>Bacteria</taxon>
        <taxon>Pseudomonadati</taxon>
        <taxon>Pseudomonadota</taxon>
        <taxon>Gammaproteobacteria</taxon>
        <taxon>Oceanospirillales</taxon>
        <taxon>Halomonadaceae</taxon>
        <taxon>Zymobacter group</taxon>
        <taxon>Zymobacter</taxon>
    </lineage>
</organism>
<evidence type="ECO:0000313" key="2">
    <source>
        <dbReference type="Proteomes" id="UP000267342"/>
    </source>
</evidence>